<evidence type="ECO:0000256" key="3">
    <source>
        <dbReference type="ARBA" id="ARBA00022840"/>
    </source>
</evidence>
<dbReference type="NCBIfam" id="TIGR00370">
    <property type="entry name" value="5-oxoprolinase subunit PxpB"/>
    <property type="match status" value="1"/>
</dbReference>
<feature type="transmembrane region" description="Helical" evidence="4">
    <location>
        <begin position="131"/>
        <end position="153"/>
    </location>
</feature>
<sequence>MQKYSYSIITVGEQTVNVVFPNQINIKENLYIQHLNQLILARNDPGILASIPGYHTLTISFDIRIYDYNKIFKLIKNILEKKSFQIQSFHKRILEIPVCYDETLGPDIQDVAAFGKLSVKELIKIHTQVEYFVYMIGFLPGFAYMGTVPSQIAMPRLDRPRTKIPAGSVGIAGAQTGMYPVESPGGWRLIGQTPLKLYDAKHPKIRYQSGDFIRFKAITINEFKAIQDRDSSGEYQIKISEVGE</sequence>
<comment type="caution">
    <text evidence="6">The sequence shown here is derived from an EMBL/GenBank/DDBJ whole genome shotgun (WGS) entry which is preliminary data.</text>
</comment>
<evidence type="ECO:0000259" key="5">
    <source>
        <dbReference type="SMART" id="SM00796"/>
    </source>
</evidence>
<evidence type="ECO:0000313" key="7">
    <source>
        <dbReference type="Proteomes" id="UP000051686"/>
    </source>
</evidence>
<proteinExistence type="predicted"/>
<dbReference type="Proteomes" id="UP000051686">
    <property type="component" value="Unassembled WGS sequence"/>
</dbReference>
<dbReference type="PANTHER" id="PTHR34698:SF2">
    <property type="entry name" value="5-OXOPROLINASE SUBUNIT B"/>
    <property type="match status" value="1"/>
</dbReference>
<dbReference type="SMART" id="SM00796">
    <property type="entry name" value="AHS1"/>
    <property type="match status" value="1"/>
</dbReference>
<dbReference type="InterPro" id="IPR029000">
    <property type="entry name" value="Cyclophilin-like_dom_sf"/>
</dbReference>
<dbReference type="Gene3D" id="3.30.1360.40">
    <property type="match status" value="1"/>
</dbReference>
<dbReference type="GO" id="GO:0005524">
    <property type="term" value="F:ATP binding"/>
    <property type="evidence" value="ECO:0007669"/>
    <property type="project" value="UniProtKB-KW"/>
</dbReference>
<dbReference type="AlphaFoldDB" id="A0A0R1MCP5"/>
<dbReference type="RefSeq" id="WP_057895514.1">
    <property type="nucleotide sequence ID" value="NZ_AZEH01000020.1"/>
</dbReference>
<dbReference type="STRING" id="1423777.FD46_GL000537"/>
<dbReference type="Pfam" id="PF02682">
    <property type="entry name" value="CT_C_D"/>
    <property type="match status" value="1"/>
</dbReference>
<keyword evidence="2 6" id="KW-0378">Hydrolase</keyword>
<keyword evidence="4" id="KW-0812">Transmembrane</keyword>
<dbReference type="OrthoDB" id="9778567at2"/>
<evidence type="ECO:0000313" key="6">
    <source>
        <dbReference type="EMBL" id="KRL05782.1"/>
    </source>
</evidence>
<feature type="domain" description="Carboxyltransferase" evidence="5">
    <location>
        <begin position="6"/>
        <end position="215"/>
    </location>
</feature>
<organism evidence="6 7">
    <name type="scientific">Liquorilactobacillus oeni DSM 19972</name>
    <dbReference type="NCBI Taxonomy" id="1423777"/>
    <lineage>
        <taxon>Bacteria</taxon>
        <taxon>Bacillati</taxon>
        <taxon>Bacillota</taxon>
        <taxon>Bacilli</taxon>
        <taxon>Lactobacillales</taxon>
        <taxon>Lactobacillaceae</taxon>
        <taxon>Liquorilactobacillus</taxon>
    </lineage>
</organism>
<gene>
    <name evidence="6" type="ORF">FD46_GL000537</name>
</gene>
<accession>A0A0R1MCP5</accession>
<dbReference type="EMBL" id="AZEH01000020">
    <property type="protein sequence ID" value="KRL05782.1"/>
    <property type="molecule type" value="Genomic_DNA"/>
</dbReference>
<keyword evidence="4" id="KW-1133">Transmembrane helix</keyword>
<dbReference type="PATRIC" id="fig|1423777.3.peg.557"/>
<keyword evidence="4" id="KW-0472">Membrane</keyword>
<keyword evidence="7" id="KW-1185">Reference proteome</keyword>
<dbReference type="GO" id="GO:0016787">
    <property type="term" value="F:hydrolase activity"/>
    <property type="evidence" value="ECO:0007669"/>
    <property type="project" value="UniProtKB-KW"/>
</dbReference>
<dbReference type="SUPFAM" id="SSF160467">
    <property type="entry name" value="PH0987 N-terminal domain-like"/>
    <property type="match status" value="1"/>
</dbReference>
<dbReference type="Gene3D" id="2.40.100.10">
    <property type="entry name" value="Cyclophilin-like"/>
    <property type="match status" value="1"/>
</dbReference>
<keyword evidence="1" id="KW-0547">Nucleotide-binding</keyword>
<protein>
    <submittedName>
        <fullName evidence="6">Allophanate hydrolase</fullName>
    </submittedName>
</protein>
<dbReference type="InterPro" id="IPR003833">
    <property type="entry name" value="CT_C_D"/>
</dbReference>
<keyword evidence="3" id="KW-0067">ATP-binding</keyword>
<dbReference type="InterPro" id="IPR010016">
    <property type="entry name" value="PxpB"/>
</dbReference>
<reference evidence="6 7" key="1">
    <citation type="journal article" date="2015" name="Genome Announc.">
        <title>Expanding the biotechnology potential of lactobacilli through comparative genomics of 213 strains and associated genera.</title>
        <authorList>
            <person name="Sun Z."/>
            <person name="Harris H.M."/>
            <person name="McCann A."/>
            <person name="Guo C."/>
            <person name="Argimon S."/>
            <person name="Zhang W."/>
            <person name="Yang X."/>
            <person name="Jeffery I.B."/>
            <person name="Cooney J.C."/>
            <person name="Kagawa T.F."/>
            <person name="Liu W."/>
            <person name="Song Y."/>
            <person name="Salvetti E."/>
            <person name="Wrobel A."/>
            <person name="Rasinkangas P."/>
            <person name="Parkhill J."/>
            <person name="Rea M.C."/>
            <person name="O'Sullivan O."/>
            <person name="Ritari J."/>
            <person name="Douillard F.P."/>
            <person name="Paul Ross R."/>
            <person name="Yang R."/>
            <person name="Briner A.E."/>
            <person name="Felis G.E."/>
            <person name="de Vos W.M."/>
            <person name="Barrangou R."/>
            <person name="Klaenhammer T.R."/>
            <person name="Caufield P.W."/>
            <person name="Cui Y."/>
            <person name="Zhang H."/>
            <person name="O'Toole P.W."/>
        </authorList>
    </citation>
    <scope>NUCLEOTIDE SEQUENCE [LARGE SCALE GENOMIC DNA]</scope>
    <source>
        <strain evidence="6 7">DSM 19972</strain>
    </source>
</reference>
<dbReference type="SUPFAM" id="SSF50891">
    <property type="entry name" value="Cyclophilin-like"/>
    <property type="match status" value="1"/>
</dbReference>
<name>A0A0R1MCP5_9LACO</name>
<evidence type="ECO:0000256" key="4">
    <source>
        <dbReference type="SAM" id="Phobius"/>
    </source>
</evidence>
<evidence type="ECO:0000256" key="2">
    <source>
        <dbReference type="ARBA" id="ARBA00022801"/>
    </source>
</evidence>
<dbReference type="PANTHER" id="PTHR34698">
    <property type="entry name" value="5-OXOPROLINASE SUBUNIT B"/>
    <property type="match status" value="1"/>
</dbReference>
<evidence type="ECO:0000256" key="1">
    <source>
        <dbReference type="ARBA" id="ARBA00022741"/>
    </source>
</evidence>